<dbReference type="GO" id="GO:0005634">
    <property type="term" value="C:nucleus"/>
    <property type="evidence" value="ECO:0007669"/>
    <property type="project" value="UniProtKB-SubCell"/>
</dbReference>
<dbReference type="SUPFAM" id="SSF47807">
    <property type="entry name" value="5' to 3' exonuclease, C-terminal subdomain"/>
    <property type="match status" value="1"/>
</dbReference>
<dbReference type="EMBL" id="VFQX01000007">
    <property type="protein sequence ID" value="KAF0983088.1"/>
    <property type="molecule type" value="Genomic_DNA"/>
</dbReference>
<dbReference type="PANTHER" id="PTHR16171">
    <property type="entry name" value="DNA REPAIR PROTEIN COMPLEMENTING XP-G CELLS-RELATED"/>
    <property type="match status" value="1"/>
</dbReference>
<dbReference type="InterPro" id="IPR036279">
    <property type="entry name" value="5-3_exonuclease_C_sf"/>
</dbReference>
<feature type="coiled-coil region" evidence="11">
    <location>
        <begin position="500"/>
        <end position="527"/>
    </location>
</feature>
<feature type="region of interest" description="Disordered" evidence="12">
    <location>
        <begin position="921"/>
        <end position="948"/>
    </location>
</feature>
<evidence type="ECO:0000313" key="15">
    <source>
        <dbReference type="EMBL" id="KAF0983088.1"/>
    </source>
</evidence>
<feature type="region of interest" description="Disordered" evidence="12">
    <location>
        <begin position="607"/>
        <end position="635"/>
    </location>
</feature>
<dbReference type="GO" id="GO:0003697">
    <property type="term" value="F:single-stranded DNA binding"/>
    <property type="evidence" value="ECO:0007669"/>
    <property type="project" value="TreeGrafter"/>
</dbReference>
<dbReference type="Pfam" id="PF00867">
    <property type="entry name" value="XPG_I"/>
    <property type="match status" value="1"/>
</dbReference>
<dbReference type="SMART" id="SM00484">
    <property type="entry name" value="XPGI"/>
    <property type="match status" value="1"/>
</dbReference>
<keyword evidence="16" id="KW-1185">Reference proteome</keyword>
<keyword evidence="5" id="KW-0479">Metal-binding</keyword>
<dbReference type="VEuPathDB" id="AmoebaDB:NF0092030"/>
<keyword evidence="6" id="KW-0227">DNA damage</keyword>
<keyword evidence="11" id="KW-0175">Coiled coil</keyword>
<keyword evidence="7" id="KW-0378">Hydrolase</keyword>
<gene>
    <name evidence="15" type="ORF">FDP41_011066</name>
</gene>
<dbReference type="InterPro" id="IPR006085">
    <property type="entry name" value="XPG_DNA_repair_N"/>
</dbReference>
<dbReference type="SMART" id="SM00279">
    <property type="entry name" value="HhH2"/>
    <property type="match status" value="1"/>
</dbReference>
<dbReference type="VEuPathDB" id="AmoebaDB:FDP41_011066"/>
<dbReference type="SUPFAM" id="SSF88723">
    <property type="entry name" value="PIN domain-like"/>
    <property type="match status" value="1"/>
</dbReference>
<evidence type="ECO:0000259" key="14">
    <source>
        <dbReference type="SMART" id="SM00485"/>
    </source>
</evidence>
<dbReference type="GeneID" id="68118281"/>
<evidence type="ECO:0000256" key="6">
    <source>
        <dbReference type="ARBA" id="ARBA00022763"/>
    </source>
</evidence>
<dbReference type="InterPro" id="IPR008918">
    <property type="entry name" value="HhH2"/>
</dbReference>
<feature type="compositionally biased region" description="Polar residues" evidence="12">
    <location>
        <begin position="612"/>
        <end position="628"/>
    </location>
</feature>
<accession>A0A6A5CBZ3</accession>
<feature type="domain" description="XPG-I" evidence="13">
    <location>
        <begin position="722"/>
        <end position="797"/>
    </location>
</feature>
<proteinExistence type="predicted"/>
<dbReference type="OMA" id="MNIPLIR"/>
<protein>
    <recommendedName>
        <fullName evidence="17">XPG N-terminal domain-containing protein</fullName>
    </recommendedName>
</protein>
<feature type="compositionally biased region" description="Polar residues" evidence="12">
    <location>
        <begin position="926"/>
        <end position="948"/>
    </location>
</feature>
<comment type="cofactor">
    <cofactor evidence="1">
        <name>Mg(2+)</name>
        <dbReference type="ChEBI" id="CHEBI:18420"/>
    </cofactor>
</comment>
<dbReference type="CDD" id="cd09868">
    <property type="entry name" value="PIN_XPG_RAD2"/>
    <property type="match status" value="2"/>
</dbReference>
<keyword evidence="3" id="KW-0808">Transferase</keyword>
<evidence type="ECO:0000256" key="8">
    <source>
        <dbReference type="ARBA" id="ARBA00022842"/>
    </source>
</evidence>
<dbReference type="InterPro" id="IPR019974">
    <property type="entry name" value="XPG_CS"/>
</dbReference>
<dbReference type="Pfam" id="PF00752">
    <property type="entry name" value="XPG_N"/>
    <property type="match status" value="1"/>
</dbReference>
<dbReference type="InterPro" id="IPR006086">
    <property type="entry name" value="XPG-I_dom"/>
</dbReference>
<dbReference type="Pfam" id="PF14377">
    <property type="entry name" value="UBM"/>
    <property type="match status" value="1"/>
</dbReference>
<comment type="caution">
    <text evidence="15">The sequence shown here is derived from an EMBL/GenBank/DDBJ whole genome shotgun (WGS) entry which is preliminary data.</text>
</comment>
<reference evidence="15 16" key="1">
    <citation type="journal article" date="2019" name="Sci. Rep.">
        <title>Nanopore sequencing improves the draft genome of the human pathogenic amoeba Naegleria fowleri.</title>
        <authorList>
            <person name="Liechti N."/>
            <person name="Schurch N."/>
            <person name="Bruggmann R."/>
            <person name="Wittwer M."/>
        </authorList>
    </citation>
    <scope>NUCLEOTIDE SEQUENCE [LARGE SCALE GENOMIC DNA]</scope>
    <source>
        <strain evidence="15 16">ATCC 30894</strain>
    </source>
</reference>
<evidence type="ECO:0000256" key="12">
    <source>
        <dbReference type="SAM" id="MobiDB-lite"/>
    </source>
</evidence>
<dbReference type="GO" id="GO:0004520">
    <property type="term" value="F:DNA endonuclease activity"/>
    <property type="evidence" value="ECO:0007669"/>
    <property type="project" value="TreeGrafter"/>
</dbReference>
<dbReference type="RefSeq" id="XP_044567801.1">
    <property type="nucleotide sequence ID" value="XM_044701434.1"/>
</dbReference>
<feature type="compositionally biased region" description="Basic and acidic residues" evidence="12">
    <location>
        <begin position="140"/>
        <end position="154"/>
    </location>
</feature>
<dbReference type="AlphaFoldDB" id="A0A6A5CBZ3"/>
<dbReference type="InterPro" id="IPR006084">
    <property type="entry name" value="XPG/Rad2"/>
</dbReference>
<feature type="compositionally biased region" description="Low complexity" evidence="12">
    <location>
        <begin position="342"/>
        <end position="365"/>
    </location>
</feature>
<dbReference type="GO" id="GO:0016788">
    <property type="term" value="F:hydrolase activity, acting on ester bonds"/>
    <property type="evidence" value="ECO:0007669"/>
    <property type="project" value="InterPro"/>
</dbReference>
<dbReference type="PRINTS" id="PR00853">
    <property type="entry name" value="XPGRADSUPER"/>
</dbReference>
<feature type="region of interest" description="Disordered" evidence="12">
    <location>
        <begin position="302"/>
        <end position="322"/>
    </location>
</feature>
<dbReference type="Gene3D" id="3.40.50.1010">
    <property type="entry name" value="5'-nuclease"/>
    <property type="match status" value="2"/>
</dbReference>
<evidence type="ECO:0000256" key="10">
    <source>
        <dbReference type="ARBA" id="ARBA00023242"/>
    </source>
</evidence>
<comment type="subcellular location">
    <subcellularLocation>
        <location evidence="2">Nucleus</location>
    </subcellularLocation>
</comment>
<evidence type="ECO:0000256" key="4">
    <source>
        <dbReference type="ARBA" id="ARBA00022722"/>
    </source>
</evidence>
<feature type="compositionally biased region" description="Polar residues" evidence="12">
    <location>
        <begin position="164"/>
        <end position="176"/>
    </location>
</feature>
<dbReference type="Proteomes" id="UP000444721">
    <property type="component" value="Unassembled WGS sequence"/>
</dbReference>
<organism evidence="15 16">
    <name type="scientific">Naegleria fowleri</name>
    <name type="common">Brain eating amoeba</name>
    <dbReference type="NCBI Taxonomy" id="5763"/>
    <lineage>
        <taxon>Eukaryota</taxon>
        <taxon>Discoba</taxon>
        <taxon>Heterolobosea</taxon>
        <taxon>Tetramitia</taxon>
        <taxon>Eutetramitia</taxon>
        <taxon>Vahlkampfiidae</taxon>
        <taxon>Naegleria</taxon>
    </lineage>
</organism>
<evidence type="ECO:0000313" key="16">
    <source>
        <dbReference type="Proteomes" id="UP000444721"/>
    </source>
</evidence>
<keyword evidence="9" id="KW-0234">DNA repair</keyword>
<dbReference type="PANTHER" id="PTHR16171:SF7">
    <property type="entry name" value="DNA REPAIR PROTEIN RAD2"/>
    <property type="match status" value="1"/>
</dbReference>
<dbReference type="SMART" id="SM00485">
    <property type="entry name" value="XPGN"/>
    <property type="match status" value="1"/>
</dbReference>
<feature type="compositionally biased region" description="Polar residues" evidence="12">
    <location>
        <begin position="128"/>
        <end position="137"/>
    </location>
</feature>
<keyword evidence="8" id="KW-0460">Magnesium</keyword>
<dbReference type="GO" id="GO:0016740">
    <property type="term" value="F:transferase activity"/>
    <property type="evidence" value="ECO:0007669"/>
    <property type="project" value="UniProtKB-KW"/>
</dbReference>
<evidence type="ECO:0000256" key="11">
    <source>
        <dbReference type="SAM" id="Coils"/>
    </source>
</evidence>
<keyword evidence="4" id="KW-0540">Nuclease</keyword>
<dbReference type="Gene3D" id="1.10.150.20">
    <property type="entry name" value="5' to 3' exonuclease, C-terminal subdomain"/>
    <property type="match status" value="1"/>
</dbReference>
<dbReference type="PROSITE" id="PS00841">
    <property type="entry name" value="XPG_1"/>
    <property type="match status" value="1"/>
</dbReference>
<name>A0A6A5CBZ3_NAEFO</name>
<evidence type="ECO:0000256" key="5">
    <source>
        <dbReference type="ARBA" id="ARBA00022723"/>
    </source>
</evidence>
<sequence>MGVKELWKLLRPAAFSVQSLDVLSGKRVAVDISVWLHQFMLGMGLEDDDDSLLFGGSGGAHQTLQVRYLRALFKRICKLLYYNVKPVFVFDGATPLVKQKTLQRRRMKSTKQNFRLKKAAKKLLSRVIQDSASGSSSTKKRIENMKKSKIKKSEDETDDEEETQSFNFALPSNSALSEKKEDTESVLCDVRNYEIEEDEFEQIPSSTSNNHESSFAIDIDLESGIDPDVFTALPQGMQQEILKQLKASKRHRSESRIKELKEKSPEKFSTTQLHSFIKGSAASIQLQRLMKITENQQLLASLPESQTAESSSHGVSQHDQIVVKDEPQEEEELGFFLEEENTSSTPRTSSSQLSLTPSSTSTVTRESTREEYQILAGGRLASNPNQGFILMEHTPPKEKHISRETTTKRVELSQEAITRFSNFLSRAENPLQEEVTNAKEAPSQPINENTTIHIVEDEENNNRENHLSSEEDDNIEVTFDLNNITEDDMLPDSIFSTTVAEDHADEIEDISATIRNINEELRAFEKETIHSVNDNIHHQQQEDNEFEEVKNDMTLDEEWEDVQQTNQAPQQIIEIIDEDDDIHCLEDDVNKKRQFHMIMEQYNDSDDVISIHSPSNDANDSSNRSTPNSVSQSSCKSTSFSKEVVLDDSFEERSFEDEQSSLLQLNVPMISQEEVSLQDLNAARFEQNLFYSDYPMIDLSNANSKTANLFVSLVELAKELLAHFGIPYVVSPSEADAQCGFLCQKGLVDAVITEDSDLFLFGANCVYRNVFGSSNKSINKNTIEEYKMENIEKELGFKRTHLIQLALLLGSDYTDGVHNVGKVTATQVLDVFNPESFEDSDLDDIDQIVHGLKEFKAWVADDTYNIGQTERSWGCKGDFQYNYKGSKKKFIFPDTFPDTKIIDAYIKPTVDHSLTEFEWADIDDPPTSSSDGNSQKAGNSGASSSVDSTSHVKLNWDAFYRFCAERMNMGREEADRHLKPVLAERKKRQALKNKKVEEMTPLERFIYEAEKKKKKAASIESKRVLHAVGSIKNKQQKKKQKKK</sequence>
<dbReference type="InterPro" id="IPR029060">
    <property type="entry name" value="PIN-like_dom_sf"/>
</dbReference>
<dbReference type="InterPro" id="IPR025527">
    <property type="entry name" value="HUWE1/Rev1_UBM"/>
</dbReference>
<evidence type="ECO:0000256" key="2">
    <source>
        <dbReference type="ARBA" id="ARBA00004123"/>
    </source>
</evidence>
<evidence type="ECO:0008006" key="17">
    <source>
        <dbReference type="Google" id="ProtNLM"/>
    </source>
</evidence>
<dbReference type="VEuPathDB" id="AmoebaDB:NfTy_016750"/>
<feature type="compositionally biased region" description="Polar residues" evidence="12">
    <location>
        <begin position="302"/>
        <end position="319"/>
    </location>
</feature>
<dbReference type="Gene3D" id="6.10.250.1630">
    <property type="match status" value="1"/>
</dbReference>
<dbReference type="GO" id="GO:0006281">
    <property type="term" value="P:DNA repair"/>
    <property type="evidence" value="ECO:0007669"/>
    <property type="project" value="UniProtKB-KW"/>
</dbReference>
<evidence type="ECO:0000259" key="13">
    <source>
        <dbReference type="SMART" id="SM00484"/>
    </source>
</evidence>
<keyword evidence="10" id="KW-0539">Nucleus</keyword>
<evidence type="ECO:0000256" key="7">
    <source>
        <dbReference type="ARBA" id="ARBA00022801"/>
    </source>
</evidence>
<dbReference type="GO" id="GO:0046872">
    <property type="term" value="F:metal ion binding"/>
    <property type="evidence" value="ECO:0007669"/>
    <property type="project" value="UniProtKB-KW"/>
</dbReference>
<feature type="region of interest" description="Disordered" evidence="12">
    <location>
        <begin position="127"/>
        <end position="181"/>
    </location>
</feature>
<evidence type="ECO:0000256" key="9">
    <source>
        <dbReference type="ARBA" id="ARBA00023204"/>
    </source>
</evidence>
<feature type="region of interest" description="Disordered" evidence="12">
    <location>
        <begin position="337"/>
        <end position="368"/>
    </location>
</feature>
<evidence type="ECO:0000256" key="3">
    <source>
        <dbReference type="ARBA" id="ARBA00022679"/>
    </source>
</evidence>
<evidence type="ECO:0000256" key="1">
    <source>
        <dbReference type="ARBA" id="ARBA00001946"/>
    </source>
</evidence>
<dbReference type="OrthoDB" id="31113at2759"/>
<feature type="domain" description="XPG N-terminal" evidence="14">
    <location>
        <begin position="1"/>
        <end position="112"/>
    </location>
</feature>